<reference evidence="3" key="2">
    <citation type="journal article" date="2018" name="Science">
        <title>Rapid genome shrinkage in a self-fertile nematode reveals sperm competition proteins.</title>
        <authorList>
            <person name="Yin D."/>
            <person name="Schwarz E.M."/>
            <person name="Thomas C.G."/>
            <person name="Felde R.L."/>
            <person name="Korf I.F."/>
            <person name="Cutter A.D."/>
            <person name="Schartner C.M."/>
            <person name="Ralston E.J."/>
            <person name="Meyer B.J."/>
            <person name="Haag E.S."/>
        </authorList>
    </citation>
    <scope>NUCLEOTIDE SEQUENCE</scope>
    <source>
        <strain evidence="3">JU1422</strain>
    </source>
</reference>
<dbReference type="Proteomes" id="UP000230233">
    <property type="component" value="Chromosome II"/>
</dbReference>
<feature type="compositionally biased region" description="Polar residues" evidence="1">
    <location>
        <begin position="30"/>
        <end position="45"/>
    </location>
</feature>
<keyword evidence="4" id="KW-1185">Reference proteome</keyword>
<evidence type="ECO:0000313" key="4">
    <source>
        <dbReference type="Proteomes" id="UP000230233"/>
    </source>
</evidence>
<accession>A0A2G5VRT4</accession>
<sequence length="100" mass="11000">MSSNSCQLARAPTQNWKSCQAAVSTKSISRLMTSSRQSERCSSPNRVAEQKHEPSEAAHKTSCYHEAMYEARAQCEACMATEIANDGSRSSEEVLGKEIQ</sequence>
<dbReference type="EMBL" id="PDUG01000002">
    <property type="protein sequence ID" value="PIC43873.1"/>
    <property type="molecule type" value="Genomic_DNA"/>
</dbReference>
<dbReference type="Proteomes" id="UP000230233">
    <property type="component" value="Chromosome I"/>
</dbReference>
<feature type="region of interest" description="Disordered" evidence="1">
    <location>
        <begin position="30"/>
        <end position="59"/>
    </location>
</feature>
<evidence type="ECO:0000256" key="1">
    <source>
        <dbReference type="SAM" id="MobiDB-lite"/>
    </source>
</evidence>
<feature type="compositionally biased region" description="Basic and acidic residues" evidence="1">
    <location>
        <begin position="48"/>
        <end position="59"/>
    </location>
</feature>
<dbReference type="AlphaFoldDB" id="A0A2G5VRT4"/>
<dbReference type="EMBL" id="PDUG01000001">
    <property type="protein sequence ID" value="PIC54503.1"/>
    <property type="molecule type" value="Genomic_DNA"/>
</dbReference>
<reference evidence="4" key="1">
    <citation type="submission" date="2017-10" db="EMBL/GenBank/DDBJ databases">
        <title>Rapid genome shrinkage in a self-fertile nematode reveals novel sperm competition proteins.</title>
        <authorList>
            <person name="Yin D."/>
            <person name="Schwarz E.M."/>
            <person name="Thomas C.G."/>
            <person name="Felde R.L."/>
            <person name="Korf I.F."/>
            <person name="Cutter A.D."/>
            <person name="Schartner C.M."/>
            <person name="Ralston E.J."/>
            <person name="Meyer B.J."/>
            <person name="Haag E.S."/>
        </authorList>
    </citation>
    <scope>NUCLEOTIDE SEQUENCE [LARGE SCALE GENOMIC DNA]</scope>
    <source>
        <strain evidence="4">JU1422</strain>
    </source>
</reference>
<evidence type="ECO:0000313" key="3">
    <source>
        <dbReference type="EMBL" id="PIC54503.1"/>
    </source>
</evidence>
<name>A0A2G5VRT4_9PELO</name>
<organism evidence="3 4">
    <name type="scientific">Caenorhabditis nigoni</name>
    <dbReference type="NCBI Taxonomy" id="1611254"/>
    <lineage>
        <taxon>Eukaryota</taxon>
        <taxon>Metazoa</taxon>
        <taxon>Ecdysozoa</taxon>
        <taxon>Nematoda</taxon>
        <taxon>Chromadorea</taxon>
        <taxon>Rhabditida</taxon>
        <taxon>Rhabditina</taxon>
        <taxon>Rhabditomorpha</taxon>
        <taxon>Rhabditoidea</taxon>
        <taxon>Rhabditidae</taxon>
        <taxon>Peloderinae</taxon>
        <taxon>Caenorhabditis</taxon>
    </lineage>
</organism>
<evidence type="ECO:0000313" key="2">
    <source>
        <dbReference type="EMBL" id="PIC43873.1"/>
    </source>
</evidence>
<gene>
    <name evidence="3" type="primary">Cnig_chr_I.g3730</name>
    <name evidence="2" type="synonym">Cnig_chr_II.g4442</name>
    <name evidence="3" type="ORF">B9Z55_003730</name>
    <name evidence="2" type="ORF">B9Z55_004442</name>
</gene>
<proteinExistence type="predicted"/>
<comment type="caution">
    <text evidence="3">The sequence shown here is derived from an EMBL/GenBank/DDBJ whole genome shotgun (WGS) entry which is preliminary data.</text>
</comment>
<protein>
    <submittedName>
        <fullName evidence="3">Uncharacterized protein</fullName>
    </submittedName>
</protein>